<evidence type="ECO:0000313" key="3">
    <source>
        <dbReference type="RefSeq" id="XP_034256139.1"/>
    </source>
</evidence>
<dbReference type="OrthoDB" id="8069192at2759"/>
<dbReference type="KEGG" id="tpal:117654081"/>
<protein>
    <submittedName>
        <fullName evidence="3">Serine/arginine repetitive matrix protein 2-like isoform X1</fullName>
    </submittedName>
</protein>
<dbReference type="RefSeq" id="XP_034256139.1">
    <property type="nucleotide sequence ID" value="XM_034400248.1"/>
</dbReference>
<feature type="compositionally biased region" description="Basic residues" evidence="1">
    <location>
        <begin position="179"/>
        <end position="261"/>
    </location>
</feature>
<name>A0A6P9AFK1_THRPL</name>
<accession>A0A6P9AFK1</accession>
<evidence type="ECO:0000313" key="2">
    <source>
        <dbReference type="Proteomes" id="UP000515158"/>
    </source>
</evidence>
<feature type="compositionally biased region" description="Basic residues" evidence="1">
    <location>
        <begin position="310"/>
        <end position="349"/>
    </location>
</feature>
<feature type="compositionally biased region" description="Basic residues" evidence="1">
    <location>
        <begin position="268"/>
        <end position="303"/>
    </location>
</feature>
<evidence type="ECO:0000256" key="1">
    <source>
        <dbReference type="SAM" id="MobiDB-lite"/>
    </source>
</evidence>
<dbReference type="Proteomes" id="UP000515158">
    <property type="component" value="Unplaced"/>
</dbReference>
<feature type="region of interest" description="Disordered" evidence="1">
    <location>
        <begin position="159"/>
        <end position="364"/>
    </location>
</feature>
<dbReference type="InParanoid" id="A0A6P9AFK1"/>
<gene>
    <name evidence="3" type="primary">LOC117654081</name>
</gene>
<reference evidence="3" key="1">
    <citation type="submission" date="2025-08" db="UniProtKB">
        <authorList>
            <consortium name="RefSeq"/>
        </authorList>
    </citation>
    <scope>IDENTIFICATION</scope>
    <source>
        <tissue evidence="3">Total insect</tissue>
    </source>
</reference>
<proteinExistence type="predicted"/>
<organism evidence="3">
    <name type="scientific">Thrips palmi</name>
    <name type="common">Melon thrips</name>
    <dbReference type="NCBI Taxonomy" id="161013"/>
    <lineage>
        <taxon>Eukaryota</taxon>
        <taxon>Metazoa</taxon>
        <taxon>Ecdysozoa</taxon>
        <taxon>Arthropoda</taxon>
        <taxon>Hexapoda</taxon>
        <taxon>Insecta</taxon>
        <taxon>Pterygota</taxon>
        <taxon>Neoptera</taxon>
        <taxon>Paraneoptera</taxon>
        <taxon>Thysanoptera</taxon>
        <taxon>Terebrantia</taxon>
        <taxon>Thripoidea</taxon>
        <taxon>Thripidae</taxon>
        <taxon>Thrips</taxon>
    </lineage>
</organism>
<sequence>MGCVLTFIASMRCFISRHIALPAYSFASIACMRKPPPSEDQKLLLLSYMEKNCKFSQREFYSLDGKTTFQDDWLKLKKSLNDLPGANKSTAEWLKYWSDQRMAVKQRARQVYVHQNRGTGGGPPTELLTPYDQRLLACIGGWKRVRGVASIKDPLEIKLPKTKTAGSQSQTGSISHSSHPGRHSRSHSTYSRRRSRSHSRQSRRRSRSRSPNSRRHSMSHSTHSRRRSRSRSPHSRRRSRSHSPHSRRRSRSHSTHSRSRSHSTYSRRSSRSRSPHSRRRSRSHSPHSRRRSRSHSTHSRSRSHSTYSRRSSRSRSPHSRRSSRSHSPHSTRRSRSHSTHSRRRSRSRSTHSGVSSDWEQIPPELLVEVDVDDDGWEVMPPLADVVQPGTNISCL</sequence>
<dbReference type="GeneID" id="117654081"/>
<dbReference type="AlphaFoldDB" id="A0A6P9AFK1"/>
<keyword evidence="2" id="KW-1185">Reference proteome</keyword>
<feature type="compositionally biased region" description="Low complexity" evidence="1">
    <location>
        <begin position="166"/>
        <end position="178"/>
    </location>
</feature>